<reference evidence="2 3" key="1">
    <citation type="submission" date="2021-02" db="EMBL/GenBank/DDBJ databases">
        <title>Leishmania (Mundinia) enrietti genome sequencing and assembly.</title>
        <authorList>
            <person name="Almutairi H."/>
            <person name="Gatherer D."/>
        </authorList>
    </citation>
    <scope>NUCLEOTIDE SEQUENCE [LARGE SCALE GENOMIC DNA]</scope>
    <source>
        <strain evidence="2">CUR178</strain>
    </source>
</reference>
<feature type="region of interest" description="Disordered" evidence="1">
    <location>
        <begin position="605"/>
        <end position="639"/>
    </location>
</feature>
<feature type="compositionally biased region" description="Basic and acidic residues" evidence="1">
    <location>
        <begin position="133"/>
        <end position="155"/>
    </location>
</feature>
<dbReference type="SUPFAM" id="SSF48371">
    <property type="entry name" value="ARM repeat"/>
    <property type="match status" value="1"/>
</dbReference>
<sequence>MSTAGLSRAYAVLRQLDVLRADSITNPLPLSGDLPTCVQSEDRGVSKAVRTPSRPRGESNVRSVRLQESPPPPPAARRGQRTGCGDAFWEQSMGVGAAQLSSSPFRGVTHLRSCFSAHPYAYVPAYSHLSSDSFRHDRPHQKEPPRLAAAEEGHHAAAAATSAGAQSRRSPRSGEFAVNDANNHYAPPPPSHGSGATPLHFLSPSPYPFSRHQCNTEVATEERPLRRSLSARMGVPSPVVLPSLSTSEAAHAAAAQASSSLEVCFGKDDMGAVLASVGAAGAASSALVGRTQQDGRVDRPSSAQPAVSAAGGEGASFFRHPRSTLGVHRSTGGGADFAHGFGASANASAIAEAAAVPSSLSSSTLMAMPDGDAESASVTSLVTAADGGRRPLRQLPMSSNDVGGKQSCRYTADAAEAASPSADAGEFSAIPSVERLLDASPSLSHSVGQPLQRETTATATAAPLCLLSCPPPPGDLSSFYTAAGHSVRADGGRGAYAAETPQQQQQEKECISCGRHCRLPQRRIPSPRDGGDVAAPSFRSLANRSSEKAGDDISGCTGRDEGSDALGLNYLSAGSGGEGGVDKDAYHREVESLPLCGFFAGAEEKPVQRPSADDVRQPLGTHRRSQSDSRELKVAGGGRGSPMPLLPAAYTSAVPFLDYLARVHAASSHQVLKELAAIGEAWAATTQAAHEAGDGDAHPGEVIESTVVDCLAMDLLLNRPSALECIAVPWLRTRLELMMAAQSAGRMGYSPKYPRDRGNTVTAKALTHIDVGEGEADGLGEGNASANNNVLCAIIGLGGAAFTLLPTLLQLLLWLPPPSSTSVCDVRLVGLAIRTAGGADGLQALIRTLEQRAEGPHVLAAVAYALSTYSFELVGHTSVVCVPAGAMRRPAGGEGAAELFRLVPDGLAAAASLSATPMTEELRALWSCDPFWVSPTSATEAPARLHLLHLQSPPPYRQTHMMVDAEVARCRLLAHLRSDQCRVAHVHPHVVVLLSDALSARLLSAVATPAAQSLYSPTLSQMRRDLHSVLADDVARVAAAQRANGGGSSMNDQAATLQGLLRLPLLPYSLQRFFAAEKDTLFALESALVHVLLARSAAAPVQEQALMSLSKLPPEARVHVVQPVTDFFVRLGRTLQLRQTTTMRRPVVQAGRSGPGPCNSGGEVDADETVAVAAAIAAGTVCVNPLASSSCVKSCIASIVPVFKELLHSPLWRVRHAACVGLARIGPLTADPSSIIDVLLNCILLRPPSITEESGSSVAPSAAAIRPPQLPLQSATVVWCLAQQRQGGARALLQLLQDPQQPPQVHHWCAFQLAEVDVHEACSELIEGESSEANALLDELVQVLGRLIATQGALEEDTVLLCVRALAEVAHRNYANATSPFIAADAAMNAVLSLDAVQPAQEAAAYYQEEEPNACFTVLTSVAEAALLPTNVLKSLCLYLCRYGGGHGELYVCEMLLQSSRVGGRAAAAFGLRACGAKVLRSVVYGMNDDSFDVRWESFETLTSIGAAAALEVLRQRPAEQRHQVRAALRDCLLRDASRPVSRKVAETVYRALLSEESLSSQELS</sequence>
<dbReference type="InterPro" id="IPR016024">
    <property type="entry name" value="ARM-type_fold"/>
</dbReference>
<evidence type="ECO:0000313" key="2">
    <source>
        <dbReference type="EMBL" id="KAG5475185.1"/>
    </source>
</evidence>
<dbReference type="Proteomes" id="UP000674179">
    <property type="component" value="Chromosome 28"/>
</dbReference>
<proteinExistence type="predicted"/>
<feature type="region of interest" description="Disordered" evidence="1">
    <location>
        <begin position="521"/>
        <end position="558"/>
    </location>
</feature>
<dbReference type="KEGG" id="lenr:94171853"/>
<dbReference type="InterPro" id="IPR011989">
    <property type="entry name" value="ARM-like"/>
</dbReference>
<dbReference type="Gene3D" id="1.25.10.10">
    <property type="entry name" value="Leucine-rich Repeat Variant"/>
    <property type="match status" value="1"/>
</dbReference>
<dbReference type="RefSeq" id="XP_067691714.1">
    <property type="nucleotide sequence ID" value="XM_067836343.1"/>
</dbReference>
<name>A0A836H096_LEIEN</name>
<evidence type="ECO:0000313" key="3">
    <source>
        <dbReference type="Proteomes" id="UP000674179"/>
    </source>
</evidence>
<comment type="caution">
    <text evidence="2">The sequence shown here is derived from an EMBL/GenBank/DDBJ whole genome shotgun (WGS) entry which is preliminary data.</text>
</comment>
<feature type="region of interest" description="Disordered" evidence="1">
    <location>
        <begin position="132"/>
        <end position="202"/>
    </location>
</feature>
<accession>A0A836H096</accession>
<gene>
    <name evidence="2" type="ORF">CUR178_04636</name>
</gene>
<dbReference type="OrthoDB" id="245103at2759"/>
<organism evidence="2 3">
    <name type="scientific">Leishmania enriettii</name>
    <dbReference type="NCBI Taxonomy" id="5663"/>
    <lineage>
        <taxon>Eukaryota</taxon>
        <taxon>Discoba</taxon>
        <taxon>Euglenozoa</taxon>
        <taxon>Kinetoplastea</taxon>
        <taxon>Metakinetoplastina</taxon>
        <taxon>Trypanosomatida</taxon>
        <taxon>Trypanosomatidae</taxon>
        <taxon>Leishmaniinae</taxon>
        <taxon>Leishmania</taxon>
    </lineage>
</organism>
<feature type="compositionally biased region" description="Low complexity" evidence="1">
    <location>
        <begin position="156"/>
        <end position="165"/>
    </location>
</feature>
<dbReference type="GeneID" id="94171853"/>
<protein>
    <submittedName>
        <fullName evidence="2">Uncharacterized protein</fullName>
    </submittedName>
</protein>
<evidence type="ECO:0000256" key="1">
    <source>
        <dbReference type="SAM" id="MobiDB-lite"/>
    </source>
</evidence>
<keyword evidence="3" id="KW-1185">Reference proteome</keyword>
<feature type="compositionally biased region" description="Basic and acidic residues" evidence="1">
    <location>
        <begin position="605"/>
        <end position="616"/>
    </location>
</feature>
<feature type="region of interest" description="Disordered" evidence="1">
    <location>
        <begin position="290"/>
        <end position="317"/>
    </location>
</feature>
<dbReference type="EMBL" id="JAFHKP010000028">
    <property type="protein sequence ID" value="KAG5475185.1"/>
    <property type="molecule type" value="Genomic_DNA"/>
</dbReference>
<feature type="region of interest" description="Disordered" evidence="1">
    <location>
        <begin position="30"/>
        <end position="82"/>
    </location>
</feature>